<proteinExistence type="predicted"/>
<reference evidence="1" key="1">
    <citation type="submission" date="2023-07" db="EMBL/GenBank/DDBJ databases">
        <title>Two novel species in the genus Flavivirga.</title>
        <authorList>
            <person name="Kwon K."/>
        </authorList>
    </citation>
    <scope>NUCLEOTIDE SEQUENCE</scope>
    <source>
        <strain evidence="1">KACC 14158</strain>
    </source>
</reference>
<dbReference type="Proteomes" id="UP001176806">
    <property type="component" value="Unassembled WGS sequence"/>
</dbReference>
<organism evidence="1 2">
    <name type="scientific">Flavivirga jejuensis</name>
    <dbReference type="NCBI Taxonomy" id="870487"/>
    <lineage>
        <taxon>Bacteria</taxon>
        <taxon>Pseudomonadati</taxon>
        <taxon>Bacteroidota</taxon>
        <taxon>Flavobacteriia</taxon>
        <taxon>Flavobacteriales</taxon>
        <taxon>Flavobacteriaceae</taxon>
        <taxon>Flavivirga</taxon>
    </lineage>
</organism>
<keyword evidence="2" id="KW-1185">Reference proteome</keyword>
<gene>
    <name evidence="1" type="ORF">Q4Q40_21445</name>
</gene>
<name>A0ABT8WUB2_9FLAO</name>
<sequence>MIRKISFLLILLFFSCQIKAQLILEPGIGSDNLKIGQNIDDIKEYVGNPVHVSSRFRAIMESREVEGIKYANQRLEFNIDFDKVYYFGKKGEIRAYTINEKIVAIYFDIKSQKLKLLKKKAEIPLDGNLEAAKNFMGSQNLLERFFSKEDGMAQEIYFKKGISFVSKSSNSYFGIVIFNKINSYEDILKRMTSRIPNNTFARQTAKKSIYSLISGIYAAFYTHETTNKEFKPGYNIIDSNKRIGLYWTGTAKNNVGIEHFEYEIIEDFLILNYDISSWKYEKGNEFIEEKPYQQYWLIVNSDKNILTMKYYKQVVNGEDELINSSDKYVLKRIGNRF</sequence>
<protein>
    <submittedName>
        <fullName evidence="1">Uncharacterized protein</fullName>
    </submittedName>
</protein>
<comment type="caution">
    <text evidence="1">The sequence shown here is derived from an EMBL/GenBank/DDBJ whole genome shotgun (WGS) entry which is preliminary data.</text>
</comment>
<dbReference type="EMBL" id="JAUOEL010000009">
    <property type="protein sequence ID" value="MDO5976773.1"/>
    <property type="molecule type" value="Genomic_DNA"/>
</dbReference>
<dbReference type="PROSITE" id="PS51257">
    <property type="entry name" value="PROKAR_LIPOPROTEIN"/>
    <property type="match status" value="1"/>
</dbReference>
<dbReference type="RefSeq" id="WP_303304093.1">
    <property type="nucleotide sequence ID" value="NZ_BAABDA010000011.1"/>
</dbReference>
<evidence type="ECO:0000313" key="2">
    <source>
        <dbReference type="Proteomes" id="UP001176806"/>
    </source>
</evidence>
<evidence type="ECO:0000313" key="1">
    <source>
        <dbReference type="EMBL" id="MDO5976773.1"/>
    </source>
</evidence>
<accession>A0ABT8WUB2</accession>